<evidence type="ECO:0000256" key="6">
    <source>
        <dbReference type="ARBA" id="ARBA00022801"/>
    </source>
</evidence>
<keyword evidence="5" id="KW-0479">Metal-binding</keyword>
<dbReference type="Pfam" id="PF13359">
    <property type="entry name" value="DDE_Tnp_4"/>
    <property type="match status" value="1"/>
</dbReference>
<evidence type="ECO:0008006" key="12">
    <source>
        <dbReference type="Google" id="ProtNLM"/>
    </source>
</evidence>
<dbReference type="Ensembl" id="ENSGMOT00000061713.1">
    <property type="protein sequence ID" value="ENSGMOP00000027998.1"/>
    <property type="gene ID" value="ENSGMOG00000032492.1"/>
</dbReference>
<evidence type="ECO:0000256" key="3">
    <source>
        <dbReference type="ARBA" id="ARBA00006958"/>
    </source>
</evidence>
<dbReference type="GeneTree" id="ENSGT00940000175366"/>
<organism evidence="10 11">
    <name type="scientific">Gadus morhua</name>
    <name type="common">Atlantic cod</name>
    <dbReference type="NCBI Taxonomy" id="8049"/>
    <lineage>
        <taxon>Eukaryota</taxon>
        <taxon>Metazoa</taxon>
        <taxon>Chordata</taxon>
        <taxon>Craniata</taxon>
        <taxon>Vertebrata</taxon>
        <taxon>Euteleostomi</taxon>
        <taxon>Actinopterygii</taxon>
        <taxon>Neopterygii</taxon>
        <taxon>Teleostei</taxon>
        <taxon>Neoteleostei</taxon>
        <taxon>Acanthomorphata</taxon>
        <taxon>Zeiogadaria</taxon>
        <taxon>Gadariae</taxon>
        <taxon>Gadiformes</taxon>
        <taxon>Gadoidei</taxon>
        <taxon>Gadidae</taxon>
        <taxon>Gadus</taxon>
    </lineage>
</organism>
<keyword evidence="7" id="KW-0539">Nucleus</keyword>
<dbReference type="InterPro" id="IPR058353">
    <property type="entry name" value="DUF8040"/>
</dbReference>
<keyword evidence="4" id="KW-0540">Nuclease</keyword>
<evidence type="ECO:0000256" key="7">
    <source>
        <dbReference type="ARBA" id="ARBA00023242"/>
    </source>
</evidence>
<dbReference type="Pfam" id="PF26138">
    <property type="entry name" value="DUF8040"/>
    <property type="match status" value="1"/>
</dbReference>
<dbReference type="GO" id="GO:0004518">
    <property type="term" value="F:nuclease activity"/>
    <property type="evidence" value="ECO:0007669"/>
    <property type="project" value="UniProtKB-KW"/>
</dbReference>
<keyword evidence="6" id="KW-0378">Hydrolase</keyword>
<evidence type="ECO:0000256" key="2">
    <source>
        <dbReference type="ARBA" id="ARBA00004123"/>
    </source>
</evidence>
<evidence type="ECO:0000313" key="11">
    <source>
        <dbReference type="Proteomes" id="UP000694546"/>
    </source>
</evidence>
<dbReference type="GO" id="GO:0016787">
    <property type="term" value="F:hydrolase activity"/>
    <property type="evidence" value="ECO:0007669"/>
    <property type="project" value="UniProtKB-KW"/>
</dbReference>
<keyword evidence="11" id="KW-1185">Reference proteome</keyword>
<comment type="cofactor">
    <cofactor evidence="1">
        <name>a divalent metal cation</name>
        <dbReference type="ChEBI" id="CHEBI:60240"/>
    </cofactor>
</comment>
<name>A0A8C5AAF3_GADMO</name>
<dbReference type="GO" id="GO:0005634">
    <property type="term" value="C:nucleus"/>
    <property type="evidence" value="ECO:0007669"/>
    <property type="project" value="UniProtKB-SubCell"/>
</dbReference>
<dbReference type="PANTHER" id="PTHR22930">
    <property type="match status" value="1"/>
</dbReference>
<evidence type="ECO:0000256" key="4">
    <source>
        <dbReference type="ARBA" id="ARBA00022722"/>
    </source>
</evidence>
<evidence type="ECO:0000256" key="1">
    <source>
        <dbReference type="ARBA" id="ARBA00001968"/>
    </source>
</evidence>
<evidence type="ECO:0000313" key="10">
    <source>
        <dbReference type="Ensembl" id="ENSGMOP00000027998.1"/>
    </source>
</evidence>
<dbReference type="OMA" id="HENIFYD"/>
<accession>A0A8C5AAF3</accession>
<feature type="domain" description="DDE Tnp4" evidence="8">
    <location>
        <begin position="217"/>
        <end position="281"/>
    </location>
</feature>
<dbReference type="PANTHER" id="PTHR22930:SF206">
    <property type="entry name" value="NUCLEASE HARBI1"/>
    <property type="match status" value="1"/>
</dbReference>
<evidence type="ECO:0000259" key="9">
    <source>
        <dbReference type="Pfam" id="PF26138"/>
    </source>
</evidence>
<comment type="subcellular location">
    <subcellularLocation>
        <location evidence="2">Nucleus</location>
    </subcellularLocation>
</comment>
<dbReference type="InterPro" id="IPR045249">
    <property type="entry name" value="HARBI1-like"/>
</dbReference>
<dbReference type="AlphaFoldDB" id="A0A8C5AAF3"/>
<evidence type="ECO:0000256" key="5">
    <source>
        <dbReference type="ARBA" id="ARBA00022723"/>
    </source>
</evidence>
<evidence type="ECO:0000259" key="8">
    <source>
        <dbReference type="Pfam" id="PF13359"/>
    </source>
</evidence>
<protein>
    <recommendedName>
        <fullName evidence="12">DDE Tnp4 domain-containing protein</fullName>
    </recommendedName>
</protein>
<reference evidence="10" key="2">
    <citation type="submission" date="2025-09" db="UniProtKB">
        <authorList>
            <consortium name="Ensembl"/>
        </authorList>
    </citation>
    <scope>IDENTIFICATION</scope>
</reference>
<reference evidence="10" key="1">
    <citation type="submission" date="2025-08" db="UniProtKB">
        <authorList>
            <consortium name="Ensembl"/>
        </authorList>
    </citation>
    <scope>IDENTIFICATION</scope>
</reference>
<dbReference type="Proteomes" id="UP000694546">
    <property type="component" value="Chromosome 4"/>
</dbReference>
<comment type="similarity">
    <text evidence="3">Belongs to the HARBI1 family.</text>
</comment>
<proteinExistence type="inferred from homology"/>
<feature type="domain" description="DUF8040" evidence="9">
    <location>
        <begin position="101"/>
        <end position="181"/>
    </location>
</feature>
<sequence>MAVTKVSVMSLAHLTHFWTGGEIMDALSLSGILNLILMKAQQERAVLFLLLQERRRRTAQQGPFLLRSLYLPPAPPQTKQIWMRVRSQDWWERVVLREFSDQEWRENFRMSRQSFMKLCKLMKTISPEEVTVRRAIPLAMRVAMVLYKLGSSAEYRLIANQFGVHKSTVKKFVDMFCKSMVQGPIKDLIRVPTEEEALYIASRFEASYHLPNLMGIIDGTHIPMLPPSDGYKDFVNRKGLPSYVLQAVVDHQFCFWNISCKMPGSAHDASVLRNSDLFQKAHILPKVRPKRGQCNPSGAMNTCSST</sequence>
<dbReference type="InterPro" id="IPR027806">
    <property type="entry name" value="HARBI1_dom"/>
</dbReference>
<dbReference type="GO" id="GO:0046872">
    <property type="term" value="F:metal ion binding"/>
    <property type="evidence" value="ECO:0007669"/>
    <property type="project" value="UniProtKB-KW"/>
</dbReference>